<name>A0AAW1CGB4_9HEMI</name>
<comment type="caution">
    <text evidence="1">The sequence shown here is derived from an EMBL/GenBank/DDBJ whole genome shotgun (WGS) entry which is preliminary data.</text>
</comment>
<evidence type="ECO:0000313" key="2">
    <source>
        <dbReference type="Proteomes" id="UP001461498"/>
    </source>
</evidence>
<dbReference type="AlphaFoldDB" id="A0AAW1CGB4"/>
<dbReference type="EMBL" id="JAPXFL010000083">
    <property type="protein sequence ID" value="KAK9496418.1"/>
    <property type="molecule type" value="Genomic_DNA"/>
</dbReference>
<gene>
    <name evidence="1" type="ORF">O3M35_013262</name>
</gene>
<sequence length="96" mass="11117">MAREGLGARLKRRWSELGRRGRYDLSRRPQRGLSTICGDGESPEPRIAQGFRVHTSSIHEDTPPRLPRRYLYSHPPVSSSHVHLNSILIFQNIFRK</sequence>
<dbReference type="Proteomes" id="UP001461498">
    <property type="component" value="Unassembled WGS sequence"/>
</dbReference>
<organism evidence="1 2">
    <name type="scientific">Rhynocoris fuscipes</name>
    <dbReference type="NCBI Taxonomy" id="488301"/>
    <lineage>
        <taxon>Eukaryota</taxon>
        <taxon>Metazoa</taxon>
        <taxon>Ecdysozoa</taxon>
        <taxon>Arthropoda</taxon>
        <taxon>Hexapoda</taxon>
        <taxon>Insecta</taxon>
        <taxon>Pterygota</taxon>
        <taxon>Neoptera</taxon>
        <taxon>Paraneoptera</taxon>
        <taxon>Hemiptera</taxon>
        <taxon>Heteroptera</taxon>
        <taxon>Panheteroptera</taxon>
        <taxon>Cimicomorpha</taxon>
        <taxon>Reduviidae</taxon>
        <taxon>Harpactorinae</taxon>
        <taxon>Harpactorini</taxon>
        <taxon>Rhynocoris</taxon>
    </lineage>
</organism>
<protein>
    <submittedName>
        <fullName evidence="1">Uncharacterized protein</fullName>
    </submittedName>
</protein>
<keyword evidence="2" id="KW-1185">Reference proteome</keyword>
<accession>A0AAW1CGB4</accession>
<proteinExistence type="predicted"/>
<reference evidence="1 2" key="1">
    <citation type="submission" date="2022-12" db="EMBL/GenBank/DDBJ databases">
        <title>Chromosome-level genome assembly of true bugs.</title>
        <authorList>
            <person name="Ma L."/>
            <person name="Li H."/>
        </authorList>
    </citation>
    <scope>NUCLEOTIDE SEQUENCE [LARGE SCALE GENOMIC DNA]</scope>
    <source>
        <strain evidence="1">Lab_2022b</strain>
    </source>
</reference>
<evidence type="ECO:0000313" key="1">
    <source>
        <dbReference type="EMBL" id="KAK9496418.1"/>
    </source>
</evidence>